<keyword evidence="1" id="KW-0812">Transmembrane</keyword>
<dbReference type="InterPro" id="IPR024163">
    <property type="entry name" value="Aerotolerance_reg_N"/>
</dbReference>
<dbReference type="Proteomes" id="UP000217141">
    <property type="component" value="Chromosome I"/>
</dbReference>
<accession>A0A249MVC2</accession>
<proteinExistence type="predicted"/>
<evidence type="ECO:0000259" key="2">
    <source>
        <dbReference type="Pfam" id="PF07584"/>
    </source>
</evidence>
<dbReference type="InterPro" id="IPR011933">
    <property type="entry name" value="Double_TM_dom"/>
</dbReference>
<protein>
    <recommendedName>
        <fullName evidence="2">Aerotolerance regulator N-terminal domain-containing protein</fullName>
    </recommendedName>
</protein>
<keyword evidence="1" id="KW-1133">Transmembrane helix</keyword>
<feature type="domain" description="Aerotolerance regulator N-terminal" evidence="2">
    <location>
        <begin position="5"/>
        <end position="77"/>
    </location>
</feature>
<feature type="transmembrane region" description="Helical" evidence="1">
    <location>
        <begin position="6"/>
        <end position="26"/>
    </location>
</feature>
<dbReference type="AlphaFoldDB" id="A0A249MVC2"/>
<dbReference type="PANTHER" id="PTHR37464">
    <property type="entry name" value="BLL2463 PROTEIN"/>
    <property type="match status" value="1"/>
</dbReference>
<dbReference type="RefSeq" id="WP_095687107.1">
    <property type="nucleotide sequence ID" value="NZ_CP022745.1"/>
</dbReference>
<dbReference type="Pfam" id="PF07584">
    <property type="entry name" value="BatA"/>
    <property type="match status" value="1"/>
</dbReference>
<dbReference type="NCBIfam" id="TIGR02226">
    <property type="entry name" value="two_anch"/>
    <property type="match status" value="1"/>
</dbReference>
<evidence type="ECO:0000313" key="3">
    <source>
        <dbReference type="EMBL" id="ASY45311.1"/>
    </source>
</evidence>
<sequence length="382" mass="41275">MTPALLLPGALAALLALIVPLVIHIARRSEQVPTDFAALRWLRQKPRPRSRLRFDEWPLLLLRLLLLALVALWLAQPVLFGAGDRRPVAALVPGVDPARAPIGDVRSVWLAPGFPSIDQPSPSGPFPVASLIRQLDAEMPADVPLTIITPQVIEGADADRLRLSRKPEWRIAPGAMPAPRTQPAPIAPLAIRYDAQHRGGIRYLRAAALAWQPAGRDAAIDTGAIDAPLPDQRHVLIWLGGGTVPDGLSRWIKQGGTALVASDMLVPADTPRAPLWRDALGAPLVEAMPLGQGRLLRFTRPLTPAMMPALLDADFPTRLRAVLTPAPPPPARVAAADYAPLTGGRAYDQPPQDMRPWLAILIAALLIAERWLATRRSRGISP</sequence>
<feature type="transmembrane region" description="Helical" evidence="1">
    <location>
        <begin position="57"/>
        <end position="75"/>
    </location>
</feature>
<reference evidence="3 4" key="1">
    <citation type="submission" date="2017-08" db="EMBL/GenBank/DDBJ databases">
        <title>Whole Genome Sequence of Sphingobium hydrophobicum C1: Insights into Adaption to the Electronic-waste Contaminated Sediment.</title>
        <authorList>
            <person name="Song D."/>
            <person name="Chen X."/>
            <person name="Xu M."/>
        </authorList>
    </citation>
    <scope>NUCLEOTIDE SEQUENCE [LARGE SCALE GENOMIC DNA]</scope>
    <source>
        <strain evidence="3 4">C1</strain>
    </source>
</reference>
<dbReference type="KEGG" id="shyd:CJD35_13355"/>
<organism evidence="3 4">
    <name type="scientific">Sphingobium xenophagum</name>
    <dbReference type="NCBI Taxonomy" id="121428"/>
    <lineage>
        <taxon>Bacteria</taxon>
        <taxon>Pseudomonadati</taxon>
        <taxon>Pseudomonadota</taxon>
        <taxon>Alphaproteobacteria</taxon>
        <taxon>Sphingomonadales</taxon>
        <taxon>Sphingomonadaceae</taxon>
        <taxon>Sphingobium</taxon>
    </lineage>
</organism>
<dbReference type="PANTHER" id="PTHR37464:SF1">
    <property type="entry name" value="BLL2463 PROTEIN"/>
    <property type="match status" value="1"/>
</dbReference>
<gene>
    <name evidence="3" type="ORF">CJD35_13355</name>
</gene>
<evidence type="ECO:0000256" key="1">
    <source>
        <dbReference type="SAM" id="Phobius"/>
    </source>
</evidence>
<name>A0A249MVC2_SPHXE</name>
<evidence type="ECO:0000313" key="4">
    <source>
        <dbReference type="Proteomes" id="UP000217141"/>
    </source>
</evidence>
<keyword evidence="1" id="KW-0472">Membrane</keyword>
<dbReference type="EMBL" id="CP022745">
    <property type="protein sequence ID" value="ASY45311.1"/>
    <property type="molecule type" value="Genomic_DNA"/>
</dbReference>